<reference evidence="9" key="1">
    <citation type="submission" date="2018-05" db="EMBL/GenBank/DDBJ databases">
        <authorList>
            <person name="Lanie J.A."/>
            <person name="Ng W.-L."/>
            <person name="Kazmierczak K.M."/>
            <person name="Andrzejewski T.M."/>
            <person name="Davidsen T.M."/>
            <person name="Wayne K.J."/>
            <person name="Tettelin H."/>
            <person name="Glass J.I."/>
            <person name="Rusch D."/>
            <person name="Podicherti R."/>
            <person name="Tsui H.-C.T."/>
            <person name="Winkler M.E."/>
        </authorList>
    </citation>
    <scope>NUCLEOTIDE SEQUENCE</scope>
</reference>
<dbReference type="InterPro" id="IPR000701">
    <property type="entry name" value="SuccDH_FuR_B_TM-su"/>
</dbReference>
<evidence type="ECO:0000256" key="3">
    <source>
        <dbReference type="ARBA" id="ARBA00022692"/>
    </source>
</evidence>
<dbReference type="GO" id="GO:0046872">
    <property type="term" value="F:metal ion binding"/>
    <property type="evidence" value="ECO:0007669"/>
    <property type="project" value="UniProtKB-KW"/>
</dbReference>
<keyword evidence="2" id="KW-0349">Heme</keyword>
<dbReference type="SUPFAM" id="SSF81343">
    <property type="entry name" value="Fumarate reductase respiratory complex transmembrane subunits"/>
    <property type="match status" value="1"/>
</dbReference>
<dbReference type="Gene3D" id="1.20.1300.10">
    <property type="entry name" value="Fumarate reductase/succinate dehydrogenase, transmembrane subunit"/>
    <property type="match status" value="1"/>
</dbReference>
<protein>
    <recommendedName>
        <fullName evidence="10">Succinate dehydrogenase cytochrome b556 subunit</fullName>
    </recommendedName>
</protein>
<dbReference type="EMBL" id="UINC01136182">
    <property type="protein sequence ID" value="SVD20790.1"/>
    <property type="molecule type" value="Genomic_DNA"/>
</dbReference>
<evidence type="ECO:0000313" key="9">
    <source>
        <dbReference type="EMBL" id="SVD20790.1"/>
    </source>
</evidence>
<keyword evidence="5 8" id="KW-1133">Transmembrane helix</keyword>
<keyword evidence="3 8" id="KW-0812">Transmembrane</keyword>
<evidence type="ECO:0000256" key="5">
    <source>
        <dbReference type="ARBA" id="ARBA00022989"/>
    </source>
</evidence>
<keyword evidence="7 8" id="KW-0472">Membrane</keyword>
<evidence type="ECO:0000256" key="6">
    <source>
        <dbReference type="ARBA" id="ARBA00023004"/>
    </source>
</evidence>
<dbReference type="AlphaFoldDB" id="A0A382TF73"/>
<keyword evidence="4" id="KW-0479">Metal-binding</keyword>
<dbReference type="GO" id="GO:0016020">
    <property type="term" value="C:membrane"/>
    <property type="evidence" value="ECO:0007669"/>
    <property type="project" value="UniProtKB-SubCell"/>
</dbReference>
<proteinExistence type="predicted"/>
<name>A0A382TF73_9ZZZZ</name>
<gene>
    <name evidence="9" type="ORF">METZ01_LOCUS373644</name>
</gene>
<evidence type="ECO:0008006" key="10">
    <source>
        <dbReference type="Google" id="ProtNLM"/>
    </source>
</evidence>
<dbReference type="Pfam" id="PF01127">
    <property type="entry name" value="Sdh_cyt"/>
    <property type="match status" value="1"/>
</dbReference>
<dbReference type="InterPro" id="IPR034804">
    <property type="entry name" value="SQR/QFR_C/D"/>
</dbReference>
<evidence type="ECO:0000256" key="1">
    <source>
        <dbReference type="ARBA" id="ARBA00004370"/>
    </source>
</evidence>
<feature type="transmembrane region" description="Helical" evidence="8">
    <location>
        <begin position="49"/>
        <end position="74"/>
    </location>
</feature>
<sequence>MRESHIMKIHYLTALVAVGFVIIHIMVRVTQGFSNSLEFESVIANYKSIPYAVVLEAMLILISVHGFNGLRIILLEIKQGRVYENAVTYGCLAAMIILIAYGSRTIIMASMGMV</sequence>
<accession>A0A382TF73</accession>
<feature type="transmembrane region" description="Helical" evidence="8">
    <location>
        <begin position="86"/>
        <end position="107"/>
    </location>
</feature>
<evidence type="ECO:0000256" key="7">
    <source>
        <dbReference type="ARBA" id="ARBA00023136"/>
    </source>
</evidence>
<comment type="subcellular location">
    <subcellularLocation>
        <location evidence="1">Membrane</location>
    </subcellularLocation>
</comment>
<keyword evidence="6" id="KW-0408">Iron</keyword>
<feature type="transmembrane region" description="Helical" evidence="8">
    <location>
        <begin position="9"/>
        <end position="29"/>
    </location>
</feature>
<evidence type="ECO:0000256" key="2">
    <source>
        <dbReference type="ARBA" id="ARBA00022617"/>
    </source>
</evidence>
<evidence type="ECO:0000256" key="4">
    <source>
        <dbReference type="ARBA" id="ARBA00022723"/>
    </source>
</evidence>
<evidence type="ECO:0000256" key="8">
    <source>
        <dbReference type="SAM" id="Phobius"/>
    </source>
</evidence>
<organism evidence="9">
    <name type="scientific">marine metagenome</name>
    <dbReference type="NCBI Taxonomy" id="408172"/>
    <lineage>
        <taxon>unclassified sequences</taxon>
        <taxon>metagenomes</taxon>
        <taxon>ecological metagenomes</taxon>
    </lineage>
</organism>